<gene>
    <name evidence="2" type="ORF">GSD1FS_0763</name>
</gene>
<protein>
    <submittedName>
        <fullName evidence="2">Uncharacterized protein</fullName>
    </submittedName>
</protein>
<organism evidence="2 3">
    <name type="scientific">Bifidobacterium canis</name>
    <dbReference type="NCBI Taxonomy" id="2610880"/>
    <lineage>
        <taxon>Bacteria</taxon>
        <taxon>Bacillati</taxon>
        <taxon>Actinomycetota</taxon>
        <taxon>Actinomycetes</taxon>
        <taxon>Bifidobacteriales</taxon>
        <taxon>Bifidobacteriaceae</taxon>
        <taxon>Bifidobacterium</taxon>
    </lineage>
</organism>
<comment type="caution">
    <text evidence="2">The sequence shown here is derived from an EMBL/GenBank/DDBJ whole genome shotgun (WGS) entry which is preliminary data.</text>
</comment>
<evidence type="ECO:0000256" key="1">
    <source>
        <dbReference type="SAM" id="MobiDB-lite"/>
    </source>
</evidence>
<dbReference type="RefSeq" id="WP_155588406.1">
    <property type="nucleotide sequence ID" value="NZ_WNLP01000002.1"/>
</dbReference>
<sequence length="97" mass="10917">MMGVYKRRTQRRATYVEHWADSNGLPLCGDFKSYTPLQPLTYPKGSTKPTGEILTGCPLCELARECRAIEADTGLAFPDTNNKNHRKTVRKDGTRTN</sequence>
<accession>A0A7K1J4H4</accession>
<dbReference type="Proteomes" id="UP000487882">
    <property type="component" value="Unassembled WGS sequence"/>
</dbReference>
<evidence type="ECO:0000313" key="3">
    <source>
        <dbReference type="Proteomes" id="UP000487882"/>
    </source>
</evidence>
<proteinExistence type="predicted"/>
<feature type="region of interest" description="Disordered" evidence="1">
    <location>
        <begin position="75"/>
        <end position="97"/>
    </location>
</feature>
<name>A0A7K1J4H4_9BIFI</name>
<dbReference type="EMBL" id="WNLP01000002">
    <property type="protein sequence ID" value="MUH59441.1"/>
    <property type="molecule type" value="Genomic_DNA"/>
</dbReference>
<dbReference type="AlphaFoldDB" id="A0A7K1J4H4"/>
<evidence type="ECO:0000313" key="2">
    <source>
        <dbReference type="EMBL" id="MUH59441.1"/>
    </source>
</evidence>
<keyword evidence="3" id="KW-1185">Reference proteome</keyword>
<reference evidence="2 3" key="1">
    <citation type="submission" date="2019-09" db="EMBL/GenBank/DDBJ databases">
        <title>Bifidobacterium canis sp. nov., isolated from the digestive tract of German Shepherd dog puppy.</title>
        <authorList>
            <person name="Bunesova V."/>
        </authorList>
    </citation>
    <scope>NUCLEOTIDE SEQUENCE [LARGE SCALE GENOMIC DNA]</scope>
    <source>
        <strain evidence="2 3">GSD1FS</strain>
    </source>
</reference>